<dbReference type="Proteomes" id="UP000016721">
    <property type="component" value="Unassembled WGS sequence"/>
</dbReference>
<dbReference type="STRING" id="1294142.CINTURNW_3490"/>
<dbReference type="EMBL" id="APJA01000021">
    <property type="protein sequence ID" value="ERK29231.1"/>
    <property type="molecule type" value="Genomic_DNA"/>
</dbReference>
<evidence type="ECO:0000256" key="2">
    <source>
        <dbReference type="ARBA" id="ARBA00016337"/>
    </source>
</evidence>
<keyword evidence="12" id="KW-0449">Lipoprotein</keyword>
<keyword evidence="5 10" id="KW-0479">Metal-binding</keyword>
<dbReference type="Gene3D" id="3.10.520.10">
    <property type="entry name" value="ApbE-like domains"/>
    <property type="match status" value="1"/>
</dbReference>
<evidence type="ECO:0000256" key="4">
    <source>
        <dbReference type="ARBA" id="ARBA00022679"/>
    </source>
</evidence>
<accession>U2NK42</accession>
<evidence type="ECO:0000256" key="3">
    <source>
        <dbReference type="ARBA" id="ARBA00022630"/>
    </source>
</evidence>
<evidence type="ECO:0000256" key="6">
    <source>
        <dbReference type="ARBA" id="ARBA00022827"/>
    </source>
</evidence>
<proteinExistence type="inferred from homology"/>
<protein>
    <recommendedName>
        <fullName evidence="2 10">FAD:protein FMN transferase</fullName>
        <ecNumber evidence="1 10">2.7.1.180</ecNumber>
    </recommendedName>
    <alternativeName>
        <fullName evidence="8 10">Flavin transferase</fullName>
    </alternativeName>
</protein>
<comment type="cofactor">
    <cofactor evidence="11">
        <name>Mg(2+)</name>
        <dbReference type="ChEBI" id="CHEBI:18420"/>
    </cofactor>
    <cofactor evidence="11">
        <name>Mn(2+)</name>
        <dbReference type="ChEBI" id="CHEBI:29035"/>
    </cofactor>
    <text evidence="11">Magnesium. Can also use manganese.</text>
</comment>
<keyword evidence="6 10" id="KW-0274">FAD</keyword>
<feature type="binding site" evidence="11">
    <location>
        <position position="266"/>
    </location>
    <ligand>
        <name>Mg(2+)</name>
        <dbReference type="ChEBI" id="CHEBI:18420"/>
    </ligand>
</feature>
<evidence type="ECO:0000256" key="10">
    <source>
        <dbReference type="PIRNR" id="PIRNR006268"/>
    </source>
</evidence>
<evidence type="ECO:0000256" key="1">
    <source>
        <dbReference type="ARBA" id="ARBA00011955"/>
    </source>
</evidence>
<evidence type="ECO:0000256" key="5">
    <source>
        <dbReference type="ARBA" id="ARBA00022723"/>
    </source>
</evidence>
<dbReference type="EC" id="2.7.1.180" evidence="1 10"/>
<dbReference type="GO" id="GO:0046872">
    <property type="term" value="F:metal ion binding"/>
    <property type="evidence" value="ECO:0007669"/>
    <property type="project" value="UniProtKB-UniRule"/>
</dbReference>
<keyword evidence="4 10" id="KW-0808">Transferase</keyword>
<reference evidence="12 13" key="1">
    <citation type="journal article" date="2013" name="Genome Announc.">
        <title>Draft Genome Sequence of the Hydrogen- and Ethanol-Producing Bacterium Clostridium intestinale Strain URNW.</title>
        <authorList>
            <person name="Lal S."/>
            <person name="Ramachandran U."/>
            <person name="Zhang X."/>
            <person name="Sparling R."/>
            <person name="Levin D.B."/>
        </authorList>
    </citation>
    <scope>NUCLEOTIDE SEQUENCE [LARGE SCALE GENOMIC DNA]</scope>
    <source>
        <strain evidence="12 13">URNW</strain>
    </source>
</reference>
<sequence length="312" mass="34697">MDEYTKIIYLMGTKITLYIKGKDAEKLAEKACDMLIHYEEVFSANSDNSQLGMLKKSAALAPQKVDEELYELIKIGKKHSLCENTYLNIAIGPLIKLWRIGFDEAHVPDKESIKKVLELLRPENIQLDDEEKSVYLLREGMEIDLGAIAKGYFADKVMEFFKENGAVSAMVDMGGNVLVFGESPSEGGDWKVGIQNPFLPRGNAVALVKIRNQSVVTSGIYERVLEKNGSKYHHIFDSKTGYPIKSNVASLTIIADKSVDCDIYTTKLFGLDAISIIRRVNKINNMGAVVITVDGNLAHTDNLKGRIYPIAT</sequence>
<dbReference type="OrthoDB" id="9778595at2"/>
<dbReference type="InterPro" id="IPR024932">
    <property type="entry name" value="ApbE"/>
</dbReference>
<dbReference type="SUPFAM" id="SSF143631">
    <property type="entry name" value="ApbE-like"/>
    <property type="match status" value="1"/>
</dbReference>
<keyword evidence="13" id="KW-1185">Reference proteome</keyword>
<evidence type="ECO:0000256" key="9">
    <source>
        <dbReference type="ARBA" id="ARBA00048540"/>
    </source>
</evidence>
<name>U2NK42_9CLOT</name>
<comment type="similarity">
    <text evidence="10">Belongs to the ApbE family.</text>
</comment>
<dbReference type="Pfam" id="PF02424">
    <property type="entry name" value="ApbE"/>
    <property type="match status" value="1"/>
</dbReference>
<dbReference type="InterPro" id="IPR003374">
    <property type="entry name" value="ApbE-like_sf"/>
</dbReference>
<dbReference type="GO" id="GO:0016740">
    <property type="term" value="F:transferase activity"/>
    <property type="evidence" value="ECO:0007669"/>
    <property type="project" value="UniProtKB-UniRule"/>
</dbReference>
<dbReference type="HOGENOM" id="CLU_044403_1_0_9"/>
<keyword evidence="3 10" id="KW-0285">Flavoprotein</keyword>
<dbReference type="PANTHER" id="PTHR30040">
    <property type="entry name" value="THIAMINE BIOSYNTHESIS LIPOPROTEIN APBE"/>
    <property type="match status" value="1"/>
</dbReference>
<evidence type="ECO:0000313" key="12">
    <source>
        <dbReference type="EMBL" id="ERK29231.1"/>
    </source>
</evidence>
<dbReference type="RefSeq" id="WP_021803440.1">
    <property type="nucleotide sequence ID" value="NZ_KI273145.1"/>
</dbReference>
<gene>
    <name evidence="12" type="ORF">CINTURNW_3490</name>
</gene>
<evidence type="ECO:0000313" key="13">
    <source>
        <dbReference type="Proteomes" id="UP000016721"/>
    </source>
</evidence>
<keyword evidence="7 10" id="KW-0460">Magnesium</keyword>
<dbReference type="PATRIC" id="fig|1294142.3.peg.3639"/>
<evidence type="ECO:0000256" key="11">
    <source>
        <dbReference type="PIRSR" id="PIRSR006268-2"/>
    </source>
</evidence>
<dbReference type="PANTHER" id="PTHR30040:SF2">
    <property type="entry name" value="FAD:PROTEIN FMN TRANSFERASE"/>
    <property type="match status" value="1"/>
</dbReference>
<feature type="binding site" evidence="11">
    <location>
        <position position="147"/>
    </location>
    <ligand>
        <name>Mg(2+)</name>
        <dbReference type="ChEBI" id="CHEBI:18420"/>
    </ligand>
</feature>
<evidence type="ECO:0000256" key="8">
    <source>
        <dbReference type="ARBA" id="ARBA00031306"/>
    </source>
</evidence>
<organism evidence="12 13">
    <name type="scientific">Clostridium intestinale URNW</name>
    <dbReference type="NCBI Taxonomy" id="1294142"/>
    <lineage>
        <taxon>Bacteria</taxon>
        <taxon>Bacillati</taxon>
        <taxon>Bacillota</taxon>
        <taxon>Clostridia</taxon>
        <taxon>Eubacteriales</taxon>
        <taxon>Clostridiaceae</taxon>
        <taxon>Clostridium</taxon>
    </lineage>
</organism>
<dbReference type="PIRSF" id="PIRSF006268">
    <property type="entry name" value="ApbE"/>
    <property type="match status" value="1"/>
</dbReference>
<dbReference type="AlphaFoldDB" id="U2NK42"/>
<evidence type="ECO:0000256" key="7">
    <source>
        <dbReference type="ARBA" id="ARBA00022842"/>
    </source>
</evidence>
<dbReference type="eggNOG" id="COG1477">
    <property type="taxonomic scope" value="Bacteria"/>
</dbReference>
<feature type="binding site" evidence="11">
    <location>
        <position position="262"/>
    </location>
    <ligand>
        <name>Mg(2+)</name>
        <dbReference type="ChEBI" id="CHEBI:18420"/>
    </ligand>
</feature>
<comment type="catalytic activity">
    <reaction evidence="9 10">
        <text>L-threonyl-[protein] + FAD = FMN-L-threonyl-[protein] + AMP + H(+)</text>
        <dbReference type="Rhea" id="RHEA:36847"/>
        <dbReference type="Rhea" id="RHEA-COMP:11060"/>
        <dbReference type="Rhea" id="RHEA-COMP:11061"/>
        <dbReference type="ChEBI" id="CHEBI:15378"/>
        <dbReference type="ChEBI" id="CHEBI:30013"/>
        <dbReference type="ChEBI" id="CHEBI:57692"/>
        <dbReference type="ChEBI" id="CHEBI:74257"/>
        <dbReference type="ChEBI" id="CHEBI:456215"/>
        <dbReference type="EC" id="2.7.1.180"/>
    </reaction>
</comment>
<comment type="caution">
    <text evidence="12">The sequence shown here is derived from an EMBL/GenBank/DDBJ whole genome shotgun (WGS) entry which is preliminary data.</text>
</comment>